<sequence length="279" mass="32126">MDPSLVLEETVQDVSNLDAEFRYMLEEMRGTDAELQERRKKCQQKEAQMHKFIRQNGSITEFPKEDTVERELHDSLAAFKELQRDKILLANTSLFLVSRHLEKLDKSIAILEEDGVLAPLEDELESVPDSGREDSVSSVTMERNKRLSAAVPTDGSSLKKKKYMRSVSIDKDSDFSKQATRKTISPVRISDNDIDTDTQKYDDELFSNNAENDEEDKTLYCFCQSVSYGEMVACDGPNCKYEWFHYSCVNLKEPPKGTWYCPDCKEEMLREKTPKKKKA</sequence>
<dbReference type="GO" id="GO:0140002">
    <property type="term" value="F:histone H3K4me3 reader activity"/>
    <property type="evidence" value="ECO:0007669"/>
    <property type="project" value="EnsemblFungi"/>
</dbReference>
<dbReference type="STRING" id="1071383.J7RH57"/>
<accession>J7RH57</accession>
<evidence type="ECO:0000256" key="2">
    <source>
        <dbReference type="ARBA" id="ARBA00010210"/>
    </source>
</evidence>
<evidence type="ECO:0000256" key="14">
    <source>
        <dbReference type="PIRSR" id="PIRSR628651-51"/>
    </source>
</evidence>
<dbReference type="AlphaFoldDB" id="J7RH57"/>
<dbReference type="GeneID" id="34524523"/>
<dbReference type="InterPro" id="IPR019786">
    <property type="entry name" value="Zinc_finger_PHD-type_CS"/>
</dbReference>
<keyword evidence="9 16" id="KW-0539">Nucleus</keyword>
<feature type="binding site" evidence="14">
    <location>
        <position position="234"/>
    </location>
    <ligand>
        <name>Zn(2+)</name>
        <dbReference type="ChEBI" id="CHEBI:29105"/>
        <label>2</label>
    </ligand>
</feature>
<proteinExistence type="inferred from homology"/>
<feature type="site" description="Histone H3K4me3 binding" evidence="13">
    <location>
        <position position="235"/>
    </location>
</feature>
<dbReference type="GO" id="GO:0005634">
    <property type="term" value="C:nucleus"/>
    <property type="evidence" value="ECO:0007669"/>
    <property type="project" value="UniProtKB-SubCell"/>
</dbReference>
<keyword evidence="20" id="KW-1185">Reference proteome</keyword>
<dbReference type="CDD" id="cd15505">
    <property type="entry name" value="PHD_ING"/>
    <property type="match status" value="1"/>
</dbReference>
<dbReference type="SUPFAM" id="SSF57903">
    <property type="entry name" value="FYVE/PHD zinc finger"/>
    <property type="match status" value="1"/>
</dbReference>
<dbReference type="GO" id="GO:0032777">
    <property type="term" value="C:piccolo histone acetyltransferase complex"/>
    <property type="evidence" value="ECO:0007669"/>
    <property type="project" value="EnsemblFungi"/>
</dbReference>
<dbReference type="GO" id="GO:0006355">
    <property type="term" value="P:regulation of DNA-templated transcription"/>
    <property type="evidence" value="ECO:0007669"/>
    <property type="project" value="TreeGrafter"/>
</dbReference>
<evidence type="ECO:0000313" key="19">
    <source>
        <dbReference type="EMBL" id="CCK68873.1"/>
    </source>
</evidence>
<dbReference type="PANTHER" id="PTHR10333:SF100">
    <property type="entry name" value="CHROMATIN MODIFICATION-RELATED PROTEIN YNG2"/>
    <property type="match status" value="1"/>
</dbReference>
<comment type="function">
    <text evidence="12">Component of the NuA4 histone acetyltransferase complex which is involved in transcriptional activation of selected genes principally by acetylation of nucleosomal histone H4 and H2A. The NuA4 complex is also involved in DNA repair. Involved in cell cycle progression and meiosis.</text>
</comment>
<comment type="similarity">
    <text evidence="2 16">Belongs to the ING family.</text>
</comment>
<dbReference type="GO" id="GO:0051321">
    <property type="term" value="P:meiotic cell cycle"/>
    <property type="evidence" value="ECO:0007669"/>
    <property type="project" value="UniProtKB-KW"/>
</dbReference>
<evidence type="ECO:0000256" key="11">
    <source>
        <dbReference type="ARBA" id="ARBA00023306"/>
    </source>
</evidence>
<dbReference type="InterPro" id="IPR011011">
    <property type="entry name" value="Znf_FYVE_PHD"/>
</dbReference>
<feature type="binding site" evidence="14">
    <location>
        <position position="239"/>
    </location>
    <ligand>
        <name>Zn(2+)</name>
        <dbReference type="ChEBI" id="CHEBI:29105"/>
        <label>2</label>
    </ligand>
</feature>
<name>J7RH57_HUIN7</name>
<dbReference type="EMBL" id="HE978315">
    <property type="protein sequence ID" value="CCK68873.1"/>
    <property type="molecule type" value="Genomic_DNA"/>
</dbReference>
<dbReference type="SMART" id="SM01408">
    <property type="entry name" value="ING"/>
    <property type="match status" value="1"/>
</dbReference>
<organism evidence="19 20">
    <name type="scientific">Huiozyma naganishii (strain ATCC MYA-139 / BCRC 22969 / CBS 8797 / KCTC 17520 / NBRC 10181 / NCYC 3082 / Yp74L-3)</name>
    <name type="common">Yeast</name>
    <name type="synonym">Kazachstania naganishii</name>
    <dbReference type="NCBI Taxonomy" id="1071383"/>
    <lineage>
        <taxon>Eukaryota</taxon>
        <taxon>Fungi</taxon>
        <taxon>Dikarya</taxon>
        <taxon>Ascomycota</taxon>
        <taxon>Saccharomycotina</taxon>
        <taxon>Saccharomycetes</taxon>
        <taxon>Saccharomycetales</taxon>
        <taxon>Saccharomycetaceae</taxon>
        <taxon>Huiozyma</taxon>
    </lineage>
</organism>
<dbReference type="eggNOG" id="KOG1973">
    <property type="taxonomic scope" value="Eukaryota"/>
</dbReference>
<feature type="region of interest" description="Disordered" evidence="17">
    <location>
        <begin position="125"/>
        <end position="151"/>
    </location>
</feature>
<dbReference type="GO" id="GO:0006281">
    <property type="term" value="P:DNA repair"/>
    <property type="evidence" value="ECO:0007669"/>
    <property type="project" value="UniProtKB-KW"/>
</dbReference>
<feature type="binding site" evidence="14">
    <location>
        <position position="264"/>
    </location>
    <ligand>
        <name>Zn(2+)</name>
        <dbReference type="ChEBI" id="CHEBI:29105"/>
        <label>2</label>
    </ligand>
</feature>
<evidence type="ECO:0000256" key="3">
    <source>
        <dbReference type="ARBA" id="ARBA00022723"/>
    </source>
</evidence>
<keyword evidence="8" id="KW-0234">DNA repair</keyword>
<evidence type="ECO:0000256" key="16">
    <source>
        <dbReference type="RuleBase" id="RU361213"/>
    </source>
</evidence>
<evidence type="ECO:0000256" key="17">
    <source>
        <dbReference type="SAM" id="MobiDB-lite"/>
    </source>
</evidence>
<keyword evidence="6 14" id="KW-0862">Zinc</keyword>
<evidence type="ECO:0000313" key="20">
    <source>
        <dbReference type="Proteomes" id="UP000006310"/>
    </source>
</evidence>
<feature type="site" description="Histone H3K4me3 binding" evidence="13">
    <location>
        <position position="220"/>
    </location>
</feature>
<evidence type="ECO:0000259" key="18">
    <source>
        <dbReference type="PROSITE" id="PS50016"/>
    </source>
</evidence>
<feature type="binding site" evidence="14">
    <location>
        <position position="223"/>
    </location>
    <ligand>
        <name>Zn(2+)</name>
        <dbReference type="ChEBI" id="CHEBI:29105"/>
        <label>1</label>
    </ligand>
</feature>
<dbReference type="FunFam" id="3.30.40.10:FF:000436">
    <property type="entry name" value="Chromatin modification-related protein"/>
    <property type="match status" value="1"/>
</dbReference>
<feature type="site" description="Histone H3K4me3 binding" evidence="13">
    <location>
        <position position="231"/>
    </location>
</feature>
<keyword evidence="3 14" id="KW-0479">Metal-binding</keyword>
<dbReference type="InterPro" id="IPR028651">
    <property type="entry name" value="ING_fam"/>
</dbReference>
<dbReference type="InterPro" id="IPR013083">
    <property type="entry name" value="Znf_RING/FYVE/PHD"/>
</dbReference>
<dbReference type="InterPro" id="IPR024610">
    <property type="entry name" value="ING_N_histone-binding"/>
</dbReference>
<dbReference type="GO" id="GO:0008270">
    <property type="term" value="F:zinc ion binding"/>
    <property type="evidence" value="ECO:0007669"/>
    <property type="project" value="UniProtKB-KW"/>
</dbReference>
<reference evidence="20" key="2">
    <citation type="submission" date="2012-08" db="EMBL/GenBank/DDBJ databases">
        <title>Genome sequence of Kazachstania naganishii.</title>
        <authorList>
            <person name="Gordon J.L."/>
            <person name="Armisen D."/>
            <person name="Proux-Wera E."/>
            <person name="OhEigeartaigh S.S."/>
            <person name="Byrne K.P."/>
            <person name="Wolfe K.H."/>
        </authorList>
    </citation>
    <scope>NUCLEOTIDE SEQUENCE [LARGE SCALE GENOMIC DNA]</scope>
    <source>
        <strain evidence="20">ATCC MYA-139 / BCRC 22969 / CBS 8797 / CCRC 22969 / KCTC 17520 / NBRC 10181 / NCYC 3082</strain>
    </source>
</reference>
<feature type="site" description="Histone H3K4me3 binding" evidence="13">
    <location>
        <position position="243"/>
    </location>
</feature>
<dbReference type="PANTHER" id="PTHR10333">
    <property type="entry name" value="INHIBITOR OF GROWTH PROTEIN"/>
    <property type="match status" value="1"/>
</dbReference>
<keyword evidence="5 15" id="KW-0863">Zinc-finger</keyword>
<feature type="binding site" evidence="14">
    <location>
        <position position="221"/>
    </location>
    <ligand>
        <name>Zn(2+)</name>
        <dbReference type="ChEBI" id="CHEBI:29105"/>
        <label>1</label>
    </ligand>
</feature>
<comment type="function">
    <text evidence="16">Component of an histone acetyltransferase complex.</text>
</comment>
<comment type="subcellular location">
    <subcellularLocation>
        <location evidence="1 16">Nucleus</location>
    </subcellularLocation>
</comment>
<evidence type="ECO:0000256" key="6">
    <source>
        <dbReference type="ARBA" id="ARBA00022833"/>
    </source>
</evidence>
<dbReference type="PROSITE" id="PS01359">
    <property type="entry name" value="ZF_PHD_1"/>
    <property type="match status" value="1"/>
</dbReference>
<dbReference type="KEGG" id="kng:KNAG_0B04390"/>
<evidence type="ECO:0000256" key="4">
    <source>
        <dbReference type="ARBA" id="ARBA00022763"/>
    </source>
</evidence>
<comment type="domain">
    <text evidence="16">The PHD-type zinc finger mediates the binding to H3K4me3.</text>
</comment>
<evidence type="ECO:0000256" key="7">
    <source>
        <dbReference type="ARBA" id="ARBA00022853"/>
    </source>
</evidence>
<evidence type="ECO:0000256" key="13">
    <source>
        <dbReference type="PIRSR" id="PIRSR628651-50"/>
    </source>
</evidence>
<dbReference type="GO" id="GO:0005829">
    <property type="term" value="C:cytosol"/>
    <property type="evidence" value="ECO:0007669"/>
    <property type="project" value="EnsemblFungi"/>
</dbReference>
<dbReference type="GO" id="GO:0035267">
    <property type="term" value="C:NuA4 histone acetyltransferase complex"/>
    <property type="evidence" value="ECO:0007669"/>
    <property type="project" value="EnsemblFungi"/>
</dbReference>
<evidence type="ECO:0000256" key="1">
    <source>
        <dbReference type="ARBA" id="ARBA00004123"/>
    </source>
</evidence>
<dbReference type="GO" id="GO:0000786">
    <property type="term" value="C:nucleosome"/>
    <property type="evidence" value="ECO:0007669"/>
    <property type="project" value="EnsemblFungi"/>
</dbReference>
<dbReference type="Proteomes" id="UP000006310">
    <property type="component" value="Chromosome 2"/>
</dbReference>
<dbReference type="Gene3D" id="3.30.40.10">
    <property type="entry name" value="Zinc/RING finger domain, C3HC4 (zinc finger)"/>
    <property type="match status" value="1"/>
</dbReference>
<comment type="subunit">
    <text evidence="16">Component of an histone acetyltransferase complex. Interacts with H3K4me3 and to a lesser extent with H3K4me2.</text>
</comment>
<gene>
    <name evidence="19" type="primary">KNAG0B04390</name>
    <name evidence="19" type="ordered locus">KNAG_0B04390</name>
</gene>
<evidence type="ECO:0000256" key="5">
    <source>
        <dbReference type="ARBA" id="ARBA00022771"/>
    </source>
</evidence>
<feature type="binding site" evidence="14">
    <location>
        <position position="245"/>
    </location>
    <ligand>
        <name>Zn(2+)</name>
        <dbReference type="ChEBI" id="CHEBI:29105"/>
        <label>1</label>
    </ligand>
</feature>
<keyword evidence="10" id="KW-0469">Meiosis</keyword>
<feature type="binding site" evidence="14">
    <location>
        <position position="261"/>
    </location>
    <ligand>
        <name>Zn(2+)</name>
        <dbReference type="ChEBI" id="CHEBI:29105"/>
        <label>2</label>
    </ligand>
</feature>
<evidence type="ECO:0000256" key="9">
    <source>
        <dbReference type="ARBA" id="ARBA00023242"/>
    </source>
</evidence>
<reference evidence="19 20" key="1">
    <citation type="journal article" date="2011" name="Proc. Natl. Acad. Sci. U.S.A.">
        <title>Evolutionary erosion of yeast sex chromosomes by mating-type switching accidents.</title>
        <authorList>
            <person name="Gordon J.L."/>
            <person name="Armisen D."/>
            <person name="Proux-Wera E."/>
            <person name="Oheigeartaigh S.S."/>
            <person name="Byrne K.P."/>
            <person name="Wolfe K.H."/>
        </authorList>
    </citation>
    <scope>NUCLEOTIDE SEQUENCE [LARGE SCALE GENOMIC DNA]</scope>
    <source>
        <strain evidence="20">ATCC MYA-139 / BCRC 22969 / CBS 8797 / CCRC 22969 / KCTC 17520 / NBRC 10181 / NCYC 3082</strain>
    </source>
</reference>
<dbReference type="HOGENOM" id="CLU_031900_2_0_1"/>
<dbReference type="CDD" id="cd16858">
    <property type="entry name" value="ING_ING3_Yng2p"/>
    <property type="match status" value="1"/>
</dbReference>
<evidence type="ECO:0000256" key="12">
    <source>
        <dbReference type="ARBA" id="ARBA00037044"/>
    </source>
</evidence>
<dbReference type="Gene3D" id="6.10.140.1740">
    <property type="match status" value="1"/>
</dbReference>
<protein>
    <recommendedName>
        <fullName evidence="16">Chromatin modification-related protein</fullName>
    </recommendedName>
</protein>
<feature type="binding site" evidence="14">
    <location>
        <position position="248"/>
    </location>
    <ligand>
        <name>Zn(2+)</name>
        <dbReference type="ChEBI" id="CHEBI:29105"/>
        <label>1</label>
    </ligand>
</feature>
<dbReference type="PROSITE" id="PS50016">
    <property type="entry name" value="ZF_PHD_2"/>
    <property type="match status" value="1"/>
</dbReference>
<evidence type="ECO:0000256" key="10">
    <source>
        <dbReference type="ARBA" id="ARBA00023254"/>
    </source>
</evidence>
<evidence type="ECO:0000256" key="8">
    <source>
        <dbReference type="ARBA" id="ARBA00023204"/>
    </source>
</evidence>
<keyword evidence="4" id="KW-0227">DNA damage</keyword>
<dbReference type="InterPro" id="IPR019787">
    <property type="entry name" value="Znf_PHD-finger"/>
</dbReference>
<feature type="domain" description="PHD-type" evidence="18">
    <location>
        <begin position="218"/>
        <end position="267"/>
    </location>
</feature>
<dbReference type="Pfam" id="PF12998">
    <property type="entry name" value="ING"/>
    <property type="match status" value="1"/>
</dbReference>
<keyword evidence="11" id="KW-0131">Cell cycle</keyword>
<dbReference type="OrthoDB" id="5411773at2759"/>
<evidence type="ECO:0000256" key="15">
    <source>
        <dbReference type="PROSITE-ProRule" id="PRU00146"/>
    </source>
</evidence>
<keyword evidence="7 16" id="KW-0156">Chromatin regulator</keyword>
<dbReference type="RefSeq" id="XP_022463119.1">
    <property type="nucleotide sequence ID" value="XM_022606422.1"/>
</dbReference>
<dbReference type="InterPro" id="IPR001965">
    <property type="entry name" value="Znf_PHD"/>
</dbReference>
<dbReference type="SMART" id="SM00249">
    <property type="entry name" value="PHD"/>
    <property type="match status" value="1"/>
</dbReference>
<dbReference type="GO" id="GO:0004402">
    <property type="term" value="F:histone acetyltransferase activity"/>
    <property type="evidence" value="ECO:0007669"/>
    <property type="project" value="EnsemblFungi"/>
</dbReference>
<dbReference type="OMA" id="GPNCKYE"/>